<name>A0A348HBJ8_9GAMM</name>
<keyword evidence="2" id="KW-1185">Reference proteome</keyword>
<dbReference type="EMBL" id="AP018933">
    <property type="protein sequence ID" value="BBG29000.1"/>
    <property type="molecule type" value="Genomic_DNA"/>
</dbReference>
<dbReference type="AlphaFoldDB" id="A0A348HBJ8"/>
<evidence type="ECO:0000313" key="2">
    <source>
        <dbReference type="Proteomes" id="UP000267342"/>
    </source>
</evidence>
<accession>A0A348HBJ8</accession>
<dbReference type="Proteomes" id="UP000267342">
    <property type="component" value="Chromosome"/>
</dbReference>
<proteinExistence type="predicted"/>
<evidence type="ECO:0000313" key="1">
    <source>
        <dbReference type="EMBL" id="BBG29000.1"/>
    </source>
</evidence>
<organism evidence="1 2">
    <name type="scientific">Zymobacter palmae</name>
    <dbReference type="NCBI Taxonomy" id="33074"/>
    <lineage>
        <taxon>Bacteria</taxon>
        <taxon>Pseudomonadati</taxon>
        <taxon>Pseudomonadota</taxon>
        <taxon>Gammaproteobacteria</taxon>
        <taxon>Oceanospirillales</taxon>
        <taxon>Halomonadaceae</taxon>
        <taxon>Zymobacter group</taxon>
        <taxon>Zymobacter</taxon>
    </lineage>
</organism>
<reference evidence="1 2" key="1">
    <citation type="submission" date="2018-09" db="EMBL/GenBank/DDBJ databases">
        <title>Zymobacter palmae IAM14233 (=T109) whole genome analysis.</title>
        <authorList>
            <person name="Yanase H."/>
        </authorList>
    </citation>
    <scope>NUCLEOTIDE SEQUENCE [LARGE SCALE GENOMIC DNA]</scope>
    <source>
        <strain evidence="1 2">IAM14233</strain>
    </source>
</reference>
<protein>
    <submittedName>
        <fullName evidence="1">Predicted membrane protein</fullName>
    </submittedName>
</protein>
<gene>
    <name evidence="1" type="ORF">ZBT109_0202</name>
</gene>
<dbReference type="KEGG" id="zpl:ZBT109_0202"/>
<sequence length="99" mass="10967">MAWCCLGSAQAYQRAVRLLLVKICRIADLVPLGGIVAVAVSEAHVGRHDQRHFVGTDNAFFVGVAMHLLKGNYTKRIIVIVFTHMQVVHSLADGWRRSV</sequence>